<accession>S7MQM5</accession>
<evidence type="ECO:0000313" key="2">
    <source>
        <dbReference type="Proteomes" id="UP000052978"/>
    </source>
</evidence>
<gene>
    <name evidence="1" type="ORF">D623_10030945</name>
</gene>
<keyword evidence="2" id="KW-1185">Reference proteome</keyword>
<dbReference type="AlphaFoldDB" id="S7MQM5"/>
<organism evidence="1 2">
    <name type="scientific">Myotis brandtii</name>
    <name type="common">Brandt's bat</name>
    <dbReference type="NCBI Taxonomy" id="109478"/>
    <lineage>
        <taxon>Eukaryota</taxon>
        <taxon>Metazoa</taxon>
        <taxon>Chordata</taxon>
        <taxon>Craniata</taxon>
        <taxon>Vertebrata</taxon>
        <taxon>Euteleostomi</taxon>
        <taxon>Mammalia</taxon>
        <taxon>Eutheria</taxon>
        <taxon>Laurasiatheria</taxon>
        <taxon>Chiroptera</taxon>
        <taxon>Yangochiroptera</taxon>
        <taxon>Vespertilionidae</taxon>
        <taxon>Myotis</taxon>
    </lineage>
</organism>
<dbReference type="EMBL" id="KE162024">
    <property type="protein sequence ID" value="EPQ06664.1"/>
    <property type="molecule type" value="Genomic_DNA"/>
</dbReference>
<dbReference type="Proteomes" id="UP000052978">
    <property type="component" value="Unassembled WGS sequence"/>
</dbReference>
<name>S7MQM5_MYOBR</name>
<protein>
    <submittedName>
        <fullName evidence="1">Uncharacterized protein</fullName>
    </submittedName>
</protein>
<proteinExistence type="predicted"/>
<sequence>MIGYEPQEHPVLQHLSVNGLNPTAEKRTELVMVRSLLRAGERIRIRQRDQDLQNLGSPADSVYLTCSLPLVILA</sequence>
<reference evidence="1 2" key="1">
    <citation type="journal article" date="2013" name="Nat. Commun.">
        <title>Genome analysis reveals insights into physiology and longevity of the Brandt's bat Myotis brandtii.</title>
        <authorList>
            <person name="Seim I."/>
            <person name="Fang X."/>
            <person name="Xiong Z."/>
            <person name="Lobanov A.V."/>
            <person name="Huang Z."/>
            <person name="Ma S."/>
            <person name="Feng Y."/>
            <person name="Turanov A.A."/>
            <person name="Zhu Y."/>
            <person name="Lenz T.L."/>
            <person name="Gerashchenko M.V."/>
            <person name="Fan D."/>
            <person name="Hee Yim S."/>
            <person name="Yao X."/>
            <person name="Jordan D."/>
            <person name="Xiong Y."/>
            <person name="Ma Y."/>
            <person name="Lyapunov A.N."/>
            <person name="Chen G."/>
            <person name="Kulakova O.I."/>
            <person name="Sun Y."/>
            <person name="Lee S.G."/>
            <person name="Bronson R.T."/>
            <person name="Moskalev A.A."/>
            <person name="Sunyaev S.R."/>
            <person name="Zhang G."/>
            <person name="Krogh A."/>
            <person name="Wang J."/>
            <person name="Gladyshev V.N."/>
        </authorList>
    </citation>
    <scope>NUCLEOTIDE SEQUENCE [LARGE SCALE GENOMIC DNA]</scope>
</reference>
<evidence type="ECO:0000313" key="1">
    <source>
        <dbReference type="EMBL" id="EPQ06664.1"/>
    </source>
</evidence>